<keyword evidence="3" id="KW-1185">Reference proteome</keyword>
<sequence length="334" mass="38079">MSGNHLKIGQIFNSIDEVNEMIKNLRTVLNCEIKKGNSKRLKGVDETLIERLQYEYIKFQCPKSGLPESSVKDEDRQRQRESARTNCPFEEPPKKKIKRNRTDATTLSTEKIGNIDNLLPKGPDHMDELAVVTVSATNSINDEEFDSILHSLKNKLLLDVLNRRKYLKKLEDLLLYFKENDRSTFVFEKEKSTLEAFTKSRKFKNNNKNSSEENIENITLQKSEQALSERTDVYQESLTNSHPSDLDTANSNNVAGSNFMNTHANSVVIEKTLDINNDVDDKENASNHSDTDNAVNNDVEKEILSKSADDTNNQIGDSIEKEKKMIVFSINQCL</sequence>
<dbReference type="EMBL" id="CAJNRD030001117">
    <property type="protein sequence ID" value="CAG5079630.1"/>
    <property type="molecule type" value="Genomic_DNA"/>
</dbReference>
<proteinExistence type="predicted"/>
<dbReference type="OrthoDB" id="7714045at2759"/>
<protein>
    <submittedName>
        <fullName evidence="2">Uncharacterized protein</fullName>
    </submittedName>
</protein>
<reference evidence="2" key="1">
    <citation type="submission" date="2021-04" db="EMBL/GenBank/DDBJ databases">
        <authorList>
            <person name="Chebbi M.A.C M."/>
        </authorList>
    </citation>
    <scope>NUCLEOTIDE SEQUENCE</scope>
</reference>
<feature type="region of interest" description="Disordered" evidence="1">
    <location>
        <begin position="65"/>
        <end position="102"/>
    </location>
</feature>
<evidence type="ECO:0000256" key="1">
    <source>
        <dbReference type="SAM" id="MobiDB-lite"/>
    </source>
</evidence>
<organism evidence="2 3">
    <name type="scientific">Cotesia congregata</name>
    <name type="common">Parasitoid wasp</name>
    <name type="synonym">Apanteles congregatus</name>
    <dbReference type="NCBI Taxonomy" id="51543"/>
    <lineage>
        <taxon>Eukaryota</taxon>
        <taxon>Metazoa</taxon>
        <taxon>Ecdysozoa</taxon>
        <taxon>Arthropoda</taxon>
        <taxon>Hexapoda</taxon>
        <taxon>Insecta</taxon>
        <taxon>Pterygota</taxon>
        <taxon>Neoptera</taxon>
        <taxon>Endopterygota</taxon>
        <taxon>Hymenoptera</taxon>
        <taxon>Apocrita</taxon>
        <taxon>Ichneumonoidea</taxon>
        <taxon>Braconidae</taxon>
        <taxon>Microgastrinae</taxon>
        <taxon>Cotesia</taxon>
    </lineage>
</organism>
<dbReference type="Proteomes" id="UP000786811">
    <property type="component" value="Unassembled WGS sequence"/>
</dbReference>
<feature type="compositionally biased region" description="Basic and acidic residues" evidence="1">
    <location>
        <begin position="70"/>
        <end position="83"/>
    </location>
</feature>
<comment type="caution">
    <text evidence="2">The sequence shown here is derived from an EMBL/GenBank/DDBJ whole genome shotgun (WGS) entry which is preliminary data.</text>
</comment>
<evidence type="ECO:0000313" key="2">
    <source>
        <dbReference type="EMBL" id="CAG5079630.1"/>
    </source>
</evidence>
<evidence type="ECO:0000313" key="3">
    <source>
        <dbReference type="Proteomes" id="UP000786811"/>
    </source>
</evidence>
<gene>
    <name evidence="2" type="ORF">HICCMSTLAB_LOCUS3059</name>
</gene>
<name>A0A8J2MAX9_COTCN</name>
<accession>A0A8J2MAX9</accession>
<dbReference type="AlphaFoldDB" id="A0A8J2MAX9"/>